<dbReference type="RefSeq" id="WP_006948992.1">
    <property type="nucleotide sequence ID" value="NZ_CAVK010000009.1"/>
</dbReference>
<dbReference type="PRINTS" id="PR00080">
    <property type="entry name" value="SDRFAMILY"/>
</dbReference>
<reference evidence="3 4" key="1">
    <citation type="submission" date="2013-03" db="EMBL/GenBank/DDBJ databases">
        <authorList>
            <person name="Le V."/>
        </authorList>
    </citation>
    <scope>NUCLEOTIDE SEQUENCE [LARGE SCALE GENOMIC DNA]</scope>
    <source>
        <strain evidence="3 4">BiD32</strain>
    </source>
</reference>
<organism evidence="3 4">
    <name type="scientific">Sphingobium indicum BiD32</name>
    <dbReference type="NCBI Taxonomy" id="1301087"/>
    <lineage>
        <taxon>Bacteria</taxon>
        <taxon>Pseudomonadati</taxon>
        <taxon>Pseudomonadota</taxon>
        <taxon>Alphaproteobacteria</taxon>
        <taxon>Sphingomonadales</taxon>
        <taxon>Sphingomonadaceae</taxon>
        <taxon>Sphingobium</taxon>
    </lineage>
</organism>
<proteinExistence type="inferred from homology"/>
<dbReference type="PANTHER" id="PTHR42879:SF2">
    <property type="entry name" value="3-OXOACYL-[ACYL-CARRIER-PROTEIN] REDUCTASE FABG"/>
    <property type="match status" value="1"/>
</dbReference>
<comment type="catalytic activity">
    <reaction evidence="2">
        <text>2,5-dichlorocyclohexa-2,5-dien-1,4-diol + NAD(+) = 2,5-dichlorohydroquinone + NADH + H(+)</text>
        <dbReference type="Rhea" id="RHEA:15741"/>
        <dbReference type="ChEBI" id="CHEBI:15378"/>
        <dbReference type="ChEBI" id="CHEBI:27545"/>
        <dbReference type="ChEBI" id="CHEBI:28975"/>
        <dbReference type="ChEBI" id="CHEBI:57540"/>
        <dbReference type="ChEBI" id="CHEBI:57945"/>
    </reaction>
</comment>
<dbReference type="AlphaFoldDB" id="N1MK81"/>
<dbReference type="InterPro" id="IPR002347">
    <property type="entry name" value="SDR_fam"/>
</dbReference>
<dbReference type="FunFam" id="3.40.50.720:FF:000084">
    <property type="entry name" value="Short-chain dehydrogenase reductase"/>
    <property type="match status" value="1"/>
</dbReference>
<dbReference type="Gene3D" id="3.40.50.720">
    <property type="entry name" value="NAD(P)-binding Rossmann-like Domain"/>
    <property type="match status" value="1"/>
</dbReference>
<dbReference type="Proteomes" id="UP000013201">
    <property type="component" value="Unassembled WGS sequence"/>
</dbReference>
<evidence type="ECO:0000256" key="2">
    <source>
        <dbReference type="ARBA" id="ARBA00051383"/>
    </source>
</evidence>
<dbReference type="SUPFAM" id="SSF51735">
    <property type="entry name" value="NAD(P)-binding Rossmann-fold domains"/>
    <property type="match status" value="1"/>
</dbReference>
<dbReference type="EC" id="1.1.1.100" evidence="3"/>
<accession>N1MK81</accession>
<dbReference type="EMBL" id="CAVK010000009">
    <property type="protein sequence ID" value="CCW15833.1"/>
    <property type="molecule type" value="Genomic_DNA"/>
</dbReference>
<comment type="caution">
    <text evidence="3">The sequence shown here is derived from an EMBL/GenBank/DDBJ whole genome shotgun (WGS) entry which is preliminary data.</text>
</comment>
<dbReference type="OrthoDB" id="9804774at2"/>
<dbReference type="PANTHER" id="PTHR42879">
    <property type="entry name" value="3-OXOACYL-(ACYL-CARRIER-PROTEIN) REDUCTASE"/>
    <property type="match status" value="1"/>
</dbReference>
<name>N1MK81_9SPHN</name>
<evidence type="ECO:0000313" key="3">
    <source>
        <dbReference type="EMBL" id="CCW15833.1"/>
    </source>
</evidence>
<keyword evidence="3" id="KW-0560">Oxidoreductase</keyword>
<dbReference type="PRINTS" id="PR00081">
    <property type="entry name" value="GDHRDH"/>
</dbReference>
<dbReference type="Pfam" id="PF13561">
    <property type="entry name" value="adh_short_C2"/>
    <property type="match status" value="1"/>
</dbReference>
<protein>
    <submittedName>
        <fullName evidence="3">3-oxoacyl-[acyl-carrier protein] reductase</fullName>
        <ecNumber evidence="3">1.1.1.100</ecNumber>
    </submittedName>
</protein>
<sequence>MTGYAKDAFLGRRALVTAGASGIGAAISKALADAGCEVIVSARGAEDAERWAKEIGGIAATLDVTDDAAVRRVVCEAGPIDILINNAGIDQHAFFTKTTPDEWRMLVDVNLMAVLSCTQAVLPAMQERCYGRIVNIASEAARQGSKGGAVYAAAKGGVISFTKSIARENARFGITANVVLPGPVRTPLLEKAVAKGGEKLRDAMASATLLGRIGEPEEVAAPVLMLASEAASFITGEVLGVSGGMGC</sequence>
<dbReference type="GO" id="GO:0004316">
    <property type="term" value="F:3-oxoacyl-[acyl-carrier-protein] reductase (NADPH) activity"/>
    <property type="evidence" value="ECO:0007669"/>
    <property type="project" value="UniProtKB-EC"/>
</dbReference>
<reference evidence="4" key="2">
    <citation type="submission" date="2013-04" db="EMBL/GenBank/DDBJ databases">
        <title>Bisphenol A degrading Sphingobium sp. strain BiD32.</title>
        <authorList>
            <person name="Nielsen J.L."/>
            <person name="Zhou N.A."/>
            <person name="Kjeldal H."/>
        </authorList>
    </citation>
    <scope>NUCLEOTIDE SEQUENCE [LARGE SCALE GENOMIC DNA]</scope>
    <source>
        <strain evidence="4">BiD32</strain>
    </source>
</reference>
<dbReference type="InterPro" id="IPR050259">
    <property type="entry name" value="SDR"/>
</dbReference>
<dbReference type="InterPro" id="IPR020904">
    <property type="entry name" value="Sc_DH/Rdtase_CS"/>
</dbReference>
<gene>
    <name evidence="3" type="ORF">EBBID32_1610</name>
</gene>
<comment type="similarity">
    <text evidence="1">Belongs to the short-chain dehydrogenases/reductases (SDR) family.</text>
</comment>
<dbReference type="PROSITE" id="PS00061">
    <property type="entry name" value="ADH_SHORT"/>
    <property type="match status" value="1"/>
</dbReference>
<keyword evidence="4" id="KW-1185">Reference proteome</keyword>
<dbReference type="GO" id="GO:0032787">
    <property type="term" value="P:monocarboxylic acid metabolic process"/>
    <property type="evidence" value="ECO:0007669"/>
    <property type="project" value="UniProtKB-ARBA"/>
</dbReference>
<dbReference type="GO" id="GO:0018502">
    <property type="term" value="F:2,5-dichloro-2,5-cyclohexadiene-1,4-diol dehydrogenase activity"/>
    <property type="evidence" value="ECO:0007669"/>
    <property type="project" value="RHEA"/>
</dbReference>
<evidence type="ECO:0000256" key="1">
    <source>
        <dbReference type="ARBA" id="ARBA00006484"/>
    </source>
</evidence>
<evidence type="ECO:0000313" key="4">
    <source>
        <dbReference type="Proteomes" id="UP000013201"/>
    </source>
</evidence>
<dbReference type="InterPro" id="IPR036291">
    <property type="entry name" value="NAD(P)-bd_dom_sf"/>
</dbReference>